<dbReference type="Proteomes" id="UP001501257">
    <property type="component" value="Unassembled WGS sequence"/>
</dbReference>
<reference evidence="2" key="1">
    <citation type="journal article" date="2019" name="Int. J. Syst. Evol. Microbiol.">
        <title>The Global Catalogue of Microorganisms (GCM) 10K type strain sequencing project: providing services to taxonomists for standard genome sequencing and annotation.</title>
        <authorList>
            <consortium name="The Broad Institute Genomics Platform"/>
            <consortium name="The Broad Institute Genome Sequencing Center for Infectious Disease"/>
            <person name="Wu L."/>
            <person name="Ma J."/>
        </authorList>
    </citation>
    <scope>NUCLEOTIDE SEQUENCE [LARGE SCALE GENOMIC DNA]</scope>
    <source>
        <strain evidence="2">JCM 18952</strain>
    </source>
</reference>
<sequence>MSPVASTDRVSRYTQKVSANHKKLVTTFASAVLTNTCRNVRCPFAGGIAAADGELWIAPLLPGAEPSCGMAQAYFTPLTRR</sequence>
<gene>
    <name evidence="1" type="ORF">GCM10025778_29270</name>
</gene>
<evidence type="ECO:0000313" key="2">
    <source>
        <dbReference type="Proteomes" id="UP001501257"/>
    </source>
</evidence>
<dbReference type="EMBL" id="BAABLK010000037">
    <property type="protein sequence ID" value="GAA5228393.1"/>
    <property type="molecule type" value="Genomic_DNA"/>
</dbReference>
<comment type="caution">
    <text evidence="1">The sequence shown here is derived from an EMBL/GenBank/DDBJ whole genome shotgun (WGS) entry which is preliminary data.</text>
</comment>
<evidence type="ECO:0000313" key="1">
    <source>
        <dbReference type="EMBL" id="GAA5228393.1"/>
    </source>
</evidence>
<name>A0ABP9TQ25_9MICC</name>
<protein>
    <submittedName>
        <fullName evidence="1">Uncharacterized protein</fullName>
    </submittedName>
</protein>
<accession>A0ABP9TQ25</accession>
<keyword evidence="2" id="KW-1185">Reference proteome</keyword>
<proteinExistence type="predicted"/>
<organism evidence="1 2">
    <name type="scientific">Paeniglutamicibacter antarcticus</name>
    <dbReference type="NCBI Taxonomy" id="494023"/>
    <lineage>
        <taxon>Bacteria</taxon>
        <taxon>Bacillati</taxon>
        <taxon>Actinomycetota</taxon>
        <taxon>Actinomycetes</taxon>
        <taxon>Micrococcales</taxon>
        <taxon>Micrococcaceae</taxon>
        <taxon>Paeniglutamicibacter</taxon>
    </lineage>
</organism>